<evidence type="ECO:0000313" key="2">
    <source>
        <dbReference type="Proteomes" id="UP000660611"/>
    </source>
</evidence>
<evidence type="ECO:0008006" key="3">
    <source>
        <dbReference type="Google" id="ProtNLM"/>
    </source>
</evidence>
<evidence type="ECO:0000313" key="1">
    <source>
        <dbReference type="EMBL" id="GIG51129.1"/>
    </source>
</evidence>
<dbReference type="EMBL" id="BONQ01000150">
    <property type="protein sequence ID" value="GIG51129.1"/>
    <property type="molecule type" value="Genomic_DNA"/>
</dbReference>
<organism evidence="1 2">
    <name type="scientific">Dactylosporangium siamense</name>
    <dbReference type="NCBI Taxonomy" id="685454"/>
    <lineage>
        <taxon>Bacteria</taxon>
        <taxon>Bacillati</taxon>
        <taxon>Actinomycetota</taxon>
        <taxon>Actinomycetes</taxon>
        <taxon>Micromonosporales</taxon>
        <taxon>Micromonosporaceae</taxon>
        <taxon>Dactylosporangium</taxon>
    </lineage>
</organism>
<comment type="caution">
    <text evidence="1">The sequence shown here is derived from an EMBL/GenBank/DDBJ whole genome shotgun (WGS) entry which is preliminary data.</text>
</comment>
<sequence>MNGETWARVSLRIVSPSLTIQEIDQLLSRTSSARQGNLWAVDLTADSAVALNEQLQIAKDYLQSKAGVLEEMTDSEVNLSIGWTPRSPQDGIVMDAEMIALMSRIRCYVLLDTYLD</sequence>
<dbReference type="Proteomes" id="UP000660611">
    <property type="component" value="Unassembled WGS sequence"/>
</dbReference>
<proteinExistence type="predicted"/>
<dbReference type="AlphaFoldDB" id="A0A919UD45"/>
<name>A0A919UD45_9ACTN</name>
<accession>A0A919UD45</accession>
<gene>
    <name evidence="1" type="ORF">Dsi01nite_091700</name>
</gene>
<keyword evidence="2" id="KW-1185">Reference proteome</keyword>
<reference evidence="1" key="1">
    <citation type="submission" date="2021-01" db="EMBL/GenBank/DDBJ databases">
        <title>Whole genome shotgun sequence of Dactylosporangium siamense NBRC 106093.</title>
        <authorList>
            <person name="Komaki H."/>
            <person name="Tamura T."/>
        </authorList>
    </citation>
    <scope>NUCLEOTIDE SEQUENCE</scope>
    <source>
        <strain evidence="1">NBRC 106093</strain>
    </source>
</reference>
<protein>
    <recommendedName>
        <fullName evidence="3">DUF4279 domain-containing protein</fullName>
    </recommendedName>
</protein>